<evidence type="ECO:0000256" key="1">
    <source>
        <dbReference type="SAM" id="Phobius"/>
    </source>
</evidence>
<keyword evidence="1" id="KW-0472">Membrane</keyword>
<keyword evidence="1" id="KW-1133">Transmembrane helix</keyword>
<name>A0A0N5C2Z9_STREA</name>
<organism evidence="2 3">
    <name type="scientific">Strongyloides papillosus</name>
    <name type="common">Intestinal threadworm</name>
    <dbReference type="NCBI Taxonomy" id="174720"/>
    <lineage>
        <taxon>Eukaryota</taxon>
        <taxon>Metazoa</taxon>
        <taxon>Ecdysozoa</taxon>
        <taxon>Nematoda</taxon>
        <taxon>Chromadorea</taxon>
        <taxon>Rhabditida</taxon>
        <taxon>Tylenchina</taxon>
        <taxon>Panagrolaimomorpha</taxon>
        <taxon>Strongyloidoidea</taxon>
        <taxon>Strongyloididae</taxon>
        <taxon>Strongyloides</taxon>
    </lineage>
</organism>
<dbReference type="AlphaFoldDB" id="A0A0N5C2Z9"/>
<evidence type="ECO:0000313" key="3">
    <source>
        <dbReference type="WBParaSite" id="SPAL_0001235450.1"/>
    </source>
</evidence>
<keyword evidence="1" id="KW-0812">Transmembrane</keyword>
<proteinExistence type="predicted"/>
<sequence>MNKNLGIGSLNLIPKLQKSELLLKIWLYLIYRIFWAGITGFLHCNYRKVGFARVMMFEKPRKILERKPVAQSFVRFGKIFYLKGRLKGFLALVMGFGFRCGKNIYTIPVSGIFTCRYKSRGHVVILVTEKPNRLFQWHPIARLEVNYQSRFYLKAHAKRRHKPSK</sequence>
<dbReference type="Proteomes" id="UP000046392">
    <property type="component" value="Unplaced"/>
</dbReference>
<reference evidence="3" key="1">
    <citation type="submission" date="2017-02" db="UniProtKB">
        <authorList>
            <consortium name="WormBaseParasite"/>
        </authorList>
    </citation>
    <scope>IDENTIFICATION</scope>
</reference>
<dbReference type="WBParaSite" id="SPAL_0001235450.1">
    <property type="protein sequence ID" value="SPAL_0001235450.1"/>
    <property type="gene ID" value="SPAL_0001235450"/>
</dbReference>
<feature type="transmembrane region" description="Helical" evidence="1">
    <location>
        <begin position="25"/>
        <end position="46"/>
    </location>
</feature>
<keyword evidence="2" id="KW-1185">Reference proteome</keyword>
<evidence type="ECO:0000313" key="2">
    <source>
        <dbReference type="Proteomes" id="UP000046392"/>
    </source>
</evidence>
<protein>
    <submittedName>
        <fullName evidence="3">60S ribosomal protein L6</fullName>
    </submittedName>
</protein>
<accession>A0A0N5C2Z9</accession>